<keyword evidence="2" id="KW-1185">Reference proteome</keyword>
<evidence type="ECO:0000313" key="1">
    <source>
        <dbReference type="EMBL" id="SEO72811.1"/>
    </source>
</evidence>
<protein>
    <submittedName>
        <fullName evidence="1">Cyclopropane-fatty-acyl-phospholipid synthase</fullName>
    </submittedName>
</protein>
<accession>A0A1H8S2A0</accession>
<proteinExistence type="predicted"/>
<dbReference type="OrthoDB" id="9782855at2"/>
<dbReference type="RefSeq" id="WP_091641252.1">
    <property type="nucleotide sequence ID" value="NZ_FOEG01000002.1"/>
</dbReference>
<dbReference type="Gene3D" id="3.40.50.150">
    <property type="entry name" value="Vaccinia Virus protein VP39"/>
    <property type="match status" value="1"/>
</dbReference>
<dbReference type="SUPFAM" id="SSF53335">
    <property type="entry name" value="S-adenosyl-L-methionine-dependent methyltransferases"/>
    <property type="match status" value="1"/>
</dbReference>
<dbReference type="Proteomes" id="UP000199657">
    <property type="component" value="Unassembled WGS sequence"/>
</dbReference>
<dbReference type="Pfam" id="PF02353">
    <property type="entry name" value="CMAS"/>
    <property type="match status" value="1"/>
</dbReference>
<organism evidence="1 2">
    <name type="scientific">Aquisalimonas asiatica</name>
    <dbReference type="NCBI Taxonomy" id="406100"/>
    <lineage>
        <taxon>Bacteria</taxon>
        <taxon>Pseudomonadati</taxon>
        <taxon>Pseudomonadota</taxon>
        <taxon>Gammaproteobacteria</taxon>
        <taxon>Chromatiales</taxon>
        <taxon>Ectothiorhodospiraceae</taxon>
        <taxon>Aquisalimonas</taxon>
    </lineage>
</organism>
<sequence>MEQLIGLVERGVVPDSLVRAGIRRLLAERLKSEEEGGCEDRRERMHALLESMASSPVALATDTANEQHYELPAGFFQAVLGPHLKYSCCLWTEQTQTLADAEAAMLALTCERAGLEDGHDVLELGCGWGALSLWMAEHYPRSTITAVSNSASQRKFIEARRDERGLRNLTVITADMNDFDTERGRFDRVVSLEMFEHMRNWQELLRRVHGWLRPGGRLFFHVFCHRDLAYVFETSGPKDWMGQYFFTDGLMPSAPMPLYLQEHLRLRRHWQVSGRHYEATCNAWLARMDDADVKVRAVFAETYGDDAVDQWINRWRVFFMACAELFGYRQGNEWFVSHYLMERPAQPGEEASS</sequence>
<name>A0A1H8S2A0_9GAMM</name>
<dbReference type="PANTHER" id="PTHR43832">
    <property type="match status" value="1"/>
</dbReference>
<dbReference type="STRING" id="406100.SAMN04488052_102423"/>
<dbReference type="EMBL" id="FOEG01000002">
    <property type="protein sequence ID" value="SEO72811.1"/>
    <property type="molecule type" value="Genomic_DNA"/>
</dbReference>
<dbReference type="AlphaFoldDB" id="A0A1H8S2A0"/>
<reference evidence="1 2" key="1">
    <citation type="submission" date="2016-10" db="EMBL/GenBank/DDBJ databases">
        <authorList>
            <person name="de Groot N.N."/>
        </authorList>
    </citation>
    <scope>NUCLEOTIDE SEQUENCE [LARGE SCALE GENOMIC DNA]</scope>
    <source>
        <strain evidence="1 2">CGMCC 1.6291</strain>
    </source>
</reference>
<dbReference type="PANTHER" id="PTHR43832:SF1">
    <property type="entry name" value="S-ADENOSYL-L-METHIONINE-DEPENDENT METHYLTRANSFERASES SUPERFAMILY PROTEIN"/>
    <property type="match status" value="1"/>
</dbReference>
<evidence type="ECO:0000313" key="2">
    <source>
        <dbReference type="Proteomes" id="UP000199657"/>
    </source>
</evidence>
<dbReference type="CDD" id="cd02440">
    <property type="entry name" value="AdoMet_MTases"/>
    <property type="match status" value="1"/>
</dbReference>
<dbReference type="InterPro" id="IPR029063">
    <property type="entry name" value="SAM-dependent_MTases_sf"/>
</dbReference>
<gene>
    <name evidence="1" type="ORF">SAMN04488052_102423</name>
</gene>
<dbReference type="FunFam" id="3.40.50.150:FF:000554">
    <property type="entry name" value="Cation-transporting ATPase"/>
    <property type="match status" value="1"/>
</dbReference>